<feature type="compositionally biased region" description="Pro residues" evidence="3">
    <location>
        <begin position="1037"/>
        <end position="1054"/>
    </location>
</feature>
<evidence type="ECO:0000256" key="2">
    <source>
        <dbReference type="ARBA" id="ARBA00022468"/>
    </source>
</evidence>
<dbReference type="InterPro" id="IPR001849">
    <property type="entry name" value="PH_domain"/>
</dbReference>
<feature type="compositionally biased region" description="Polar residues" evidence="3">
    <location>
        <begin position="299"/>
        <end position="312"/>
    </location>
</feature>
<sequence>MSQLRHGSDNNPSLNQPSAAYSVSQQARDAGFPRSPLTGSLIPRDYLVARADAQPLRSGVAAVTGPSKPTPSPLNTSDRCREDRQDNSSLLQSPVSPRSSVKTAPPPNHSSTSRIAHAPSPSKPSGSGQKSTTSSAGDRARGDLKQHGRGMTAIENDIGARKLSDTGDSVQSPTSSPVSLLDSLQSMSGDRTPGHRIMPRTSSIDSAISSLSSASQPHKSSFDASAVSQADIDHLIATAGSTEAVIIHLLKEKHHAASQNAQLWRLVDKQRTLILGLNKDLERALKEKERYKKRAKELQNSIPPVPSNNDHIVQSRGADNSVIRVSRDLSKQEQVQGESSEAKSTNAGMQDLCGSPVLAPIAKTDRLSPAGADSPRLKTTLTTEFDNDLSRPGQTEELDQQLNSQSLAYSRKEMSAASPTSLASSSSALNETLPSEDRQQRLPHPSRKPPPAPLKLGQTQRAAMENSGIYDSESDYEDILEVDELPVERGRRKTRDDDDREREAALDREMGALKATGEEAPQTCDPSHLSGKTSTGGLTVGVSKDPWQPISSSSPIEHQGSLTSVQSPRNIHAPSLNDQPAFAVPKSPGLPLSPRPEDRPIGSPLPRMPREVPNSLAHLPMSSENSLAGLALSPRSTNHPNPFAPGASMPTETSPLHIDTHRHIPTIDHGSRKDNPRSPCSPAAGIHQGLMSEDYPGLLLPPNALPLIRVKVSSSRLRPSRNSYMAPKPSEEEPVFTLGVFSRSENIELWRVEKVVAALPQLDQQIRQSSALWMKLPDRSIFSGHSPAKIDARRAALNSYFEALLDTPVDERAALAICQFLTLDAIEPRDDESSLLKGNCKATSEALPGQDGKPQKEGYLTKRGKNFGGWKARYFILYGPELKYFESPGGPHLGTIKIFNAQIGKQSQPANNPNSPLSGAEDDSENQYRHAFLILEPKRKDSSALVRHVLCAESDEERDAWVEALLAYVEGQSDNEGTENPSPQSQVSIQARHVSQLTSKPKLFAGGSKKSGKGMNNAEMDLADTVQGFSYDDAVPAEPPLLGPPSEKQPPRSPMFPLEAAMESSDTNPASDHVQLSSKVISGPTNGTVIQDAGAWGNKTVTSTKEKKRSIWGFRTRSSYDLASQLQASQEPSSAQAVVNPSTERKDLVRPVFGIPLAEAVQHCAPQGVDVDLPAVVYRCIEYLKAKGAATEEGIFRLSGSNVVVKALKERFNTEGDVDFLAGDEYYDVHAVASLFKQYLRELPTTVLTRELHLDFLRVLELDERQKKILAFNSLIHRLPRPNLALLRALVQFLIIIVNNSDVNKMTIRNVGIVFAPTLNIPAPVFSMFLTDFESIFDKMPEGRSEQVELKVDRPALPEDIRSPRHQMFSDLPTPAYNQTTFRRPTEVADDLRQDTGFISIQPSYEQSSHNPVEHYNRQPDSPAMNRMLMPSVDNSRSAKAKRRESSMLFMEYNHQGSGLPAMRNDQNMTHRALELLDLRSPSLILDVGCGSGLSGEILSQVPPQEGGPHTWVGMDISPSMLDVALQRDVEGDLLLADIGQGVPFRPGTFDAAISISAIQWLCNAETSDVSPEGRLRRFFEGLYSSLRRGGRAVCQFYPKNDAQRAMISGAAVRAGFGAGILEDDPGTKSGKLYLVLTVGGGGLHGDITGVVQGMNDVDILDARRKAAERNKVQPSRKGDKAWILRKKEQMAKKGKIVKANSKYTGRKRRPAF</sequence>
<evidence type="ECO:0000313" key="6">
    <source>
        <dbReference type="EMBL" id="KAF4243275.1"/>
    </source>
</evidence>
<feature type="region of interest" description="Disordered" evidence="3">
    <location>
        <begin position="1"/>
        <end position="40"/>
    </location>
</feature>
<evidence type="ECO:0000256" key="1">
    <source>
        <dbReference type="ARBA" id="ARBA00005547"/>
    </source>
</evidence>
<feature type="region of interest" description="Disordered" evidence="3">
    <location>
        <begin position="292"/>
        <end position="313"/>
    </location>
</feature>
<feature type="region of interest" description="Disordered" evidence="3">
    <location>
        <begin position="631"/>
        <end position="686"/>
    </location>
</feature>
<evidence type="ECO:0000259" key="5">
    <source>
        <dbReference type="PROSITE" id="PS50238"/>
    </source>
</evidence>
<feature type="region of interest" description="Disordered" evidence="3">
    <location>
        <begin position="512"/>
        <end position="617"/>
    </location>
</feature>
<dbReference type="CDD" id="cd02440">
    <property type="entry name" value="AdoMet_MTases"/>
    <property type="match status" value="1"/>
</dbReference>
<dbReference type="EMBL" id="JAAAPX010000012">
    <property type="protein sequence ID" value="KAF4243275.1"/>
    <property type="molecule type" value="Genomic_DNA"/>
</dbReference>
<dbReference type="GO" id="GO:0005096">
    <property type="term" value="F:GTPase activator activity"/>
    <property type="evidence" value="ECO:0007669"/>
    <property type="project" value="UniProtKB-KW"/>
</dbReference>
<dbReference type="Pfam" id="PF00169">
    <property type="entry name" value="PH"/>
    <property type="match status" value="1"/>
</dbReference>
<reference evidence="6" key="2">
    <citation type="submission" date="2020-04" db="EMBL/GenBank/DDBJ databases">
        <authorList>
            <person name="Santos R.A.C."/>
            <person name="Steenwyk J.L."/>
            <person name="Rivero-Menendez O."/>
            <person name="Mead M.E."/>
            <person name="Silva L.P."/>
            <person name="Bastos R.W."/>
            <person name="Alastruey-Izquierdo A."/>
            <person name="Goldman G.H."/>
            <person name="Rokas A."/>
        </authorList>
    </citation>
    <scope>NUCLEOTIDE SEQUENCE</scope>
    <source>
        <strain evidence="6">CNM-CM6805</strain>
    </source>
</reference>
<feature type="domain" description="Rho-GAP" evidence="5">
    <location>
        <begin position="1155"/>
        <end position="1348"/>
    </location>
</feature>
<dbReference type="InterPro" id="IPR013216">
    <property type="entry name" value="Methyltransf_11"/>
</dbReference>
<dbReference type="SMART" id="SM00324">
    <property type="entry name" value="RhoGAP"/>
    <property type="match status" value="1"/>
</dbReference>
<dbReference type="GO" id="GO:0007165">
    <property type="term" value="P:signal transduction"/>
    <property type="evidence" value="ECO:0007669"/>
    <property type="project" value="InterPro"/>
</dbReference>
<dbReference type="GO" id="GO:0070476">
    <property type="term" value="P:rRNA (guanine-N7)-methylation"/>
    <property type="evidence" value="ECO:0007669"/>
    <property type="project" value="InterPro"/>
</dbReference>
<feature type="region of interest" description="Disordered" evidence="3">
    <location>
        <begin position="1035"/>
        <end position="1056"/>
    </location>
</feature>
<dbReference type="InterPro" id="IPR036871">
    <property type="entry name" value="PX_dom_sf"/>
</dbReference>
<accession>A0A8H4HDR7</accession>
<feature type="region of interest" description="Disordered" evidence="3">
    <location>
        <begin position="56"/>
        <end position="196"/>
    </location>
</feature>
<comment type="caution">
    <text evidence="6">The sequence shown here is derived from an EMBL/GenBank/DDBJ whole genome shotgun (WGS) entry which is preliminary data.</text>
</comment>
<comment type="similarity">
    <text evidence="1">Belongs to the class I-like SAM-binding methyltransferase superfamily. BUD23/WBSCR22 family.</text>
</comment>
<dbReference type="InterPro" id="IPR050729">
    <property type="entry name" value="Rho-GAP"/>
</dbReference>
<dbReference type="SUPFAM" id="SSF53335">
    <property type="entry name" value="S-adenosyl-L-methionine-dependent methyltransferases"/>
    <property type="match status" value="1"/>
</dbReference>
<evidence type="ECO:0000313" key="7">
    <source>
        <dbReference type="Proteomes" id="UP000653565"/>
    </source>
</evidence>
<name>A0A8H4HDR7_9EURO</name>
<feature type="region of interest" description="Disordered" evidence="3">
    <location>
        <begin position="365"/>
        <end position="463"/>
    </location>
</feature>
<feature type="region of interest" description="Disordered" evidence="3">
    <location>
        <begin position="1419"/>
        <end position="1443"/>
    </location>
</feature>
<keyword evidence="7" id="KW-1185">Reference proteome</keyword>
<organism evidence="6 7">
    <name type="scientific">Aspergillus fumigatiaffinis</name>
    <dbReference type="NCBI Taxonomy" id="340414"/>
    <lineage>
        <taxon>Eukaryota</taxon>
        <taxon>Fungi</taxon>
        <taxon>Dikarya</taxon>
        <taxon>Ascomycota</taxon>
        <taxon>Pezizomycotina</taxon>
        <taxon>Eurotiomycetes</taxon>
        <taxon>Eurotiomycetidae</taxon>
        <taxon>Eurotiales</taxon>
        <taxon>Aspergillaceae</taxon>
        <taxon>Aspergillus</taxon>
        <taxon>Aspergillus subgen. Fumigati</taxon>
    </lineage>
</organism>
<dbReference type="Gene3D" id="2.30.29.30">
    <property type="entry name" value="Pleckstrin-homology domain (PH domain)/Phosphotyrosine-binding domain (PTB)"/>
    <property type="match status" value="1"/>
</dbReference>
<feature type="compositionally biased region" description="Polar residues" evidence="3">
    <location>
        <begin position="87"/>
        <end position="102"/>
    </location>
</feature>
<feature type="region of interest" description="Disordered" evidence="3">
    <location>
        <begin position="327"/>
        <end position="351"/>
    </location>
</feature>
<dbReference type="SMART" id="SM00233">
    <property type="entry name" value="PH"/>
    <property type="match status" value="1"/>
</dbReference>
<evidence type="ECO:0000256" key="3">
    <source>
        <dbReference type="SAM" id="MobiDB-lite"/>
    </source>
</evidence>
<dbReference type="Pfam" id="PF12589">
    <property type="entry name" value="WBS_methylT"/>
    <property type="match status" value="1"/>
</dbReference>
<dbReference type="GO" id="GO:0035091">
    <property type="term" value="F:phosphatidylinositol binding"/>
    <property type="evidence" value="ECO:0007669"/>
    <property type="project" value="InterPro"/>
</dbReference>
<dbReference type="Pfam" id="PF08241">
    <property type="entry name" value="Methyltransf_11"/>
    <property type="match status" value="1"/>
</dbReference>
<dbReference type="OrthoDB" id="185175at2759"/>
<dbReference type="CDD" id="cd06093">
    <property type="entry name" value="PX_domain"/>
    <property type="match status" value="1"/>
</dbReference>
<gene>
    <name evidence="6" type="ORF">CNMCM6805_001284</name>
</gene>
<dbReference type="GO" id="GO:0016435">
    <property type="term" value="F:rRNA (guanine) methyltransferase activity"/>
    <property type="evidence" value="ECO:0007669"/>
    <property type="project" value="InterPro"/>
</dbReference>
<dbReference type="Proteomes" id="UP000653565">
    <property type="component" value="Unassembled WGS sequence"/>
</dbReference>
<dbReference type="SUPFAM" id="SSF48350">
    <property type="entry name" value="GTPase activation domain, GAP"/>
    <property type="match status" value="1"/>
</dbReference>
<feature type="compositionally biased region" description="Polar residues" evidence="3">
    <location>
        <begin position="1"/>
        <end position="27"/>
    </location>
</feature>
<dbReference type="FunFam" id="1.10.555.10:FF:000066">
    <property type="entry name" value="Rho GTPase activator (Bem3), putative"/>
    <property type="match status" value="1"/>
</dbReference>
<dbReference type="Pfam" id="PF00620">
    <property type="entry name" value="RhoGAP"/>
    <property type="match status" value="1"/>
</dbReference>
<dbReference type="Gene3D" id="3.40.50.150">
    <property type="entry name" value="Vaccinia Virus protein VP39"/>
    <property type="match status" value="1"/>
</dbReference>
<dbReference type="PANTHER" id="PTHR23176">
    <property type="entry name" value="RHO/RAC/CDC GTPASE-ACTIVATING PROTEIN"/>
    <property type="match status" value="1"/>
</dbReference>
<dbReference type="InterPro" id="IPR011993">
    <property type="entry name" value="PH-like_dom_sf"/>
</dbReference>
<dbReference type="InterPro" id="IPR022238">
    <property type="entry name" value="Bud23_C"/>
</dbReference>
<dbReference type="CDD" id="cd13277">
    <property type="entry name" value="PH_Bem3"/>
    <property type="match status" value="1"/>
</dbReference>
<dbReference type="InterPro" id="IPR000198">
    <property type="entry name" value="RhoGAP_dom"/>
</dbReference>
<feature type="compositionally biased region" description="Low complexity" evidence="3">
    <location>
        <begin position="415"/>
        <end position="428"/>
    </location>
</feature>
<feature type="compositionally biased region" description="Polar residues" evidence="3">
    <location>
        <begin position="166"/>
        <end position="189"/>
    </location>
</feature>
<keyword evidence="2" id="KW-0343">GTPase activation</keyword>
<evidence type="ECO:0008006" key="8">
    <source>
        <dbReference type="Google" id="ProtNLM"/>
    </source>
</evidence>
<dbReference type="InterPro" id="IPR008936">
    <property type="entry name" value="Rho_GTPase_activation_prot"/>
</dbReference>
<evidence type="ECO:0000259" key="4">
    <source>
        <dbReference type="PROSITE" id="PS50003"/>
    </source>
</evidence>
<dbReference type="PROSITE" id="PS50238">
    <property type="entry name" value="RHOGAP"/>
    <property type="match status" value="1"/>
</dbReference>
<feature type="domain" description="PH" evidence="4">
    <location>
        <begin position="853"/>
        <end position="970"/>
    </location>
</feature>
<feature type="compositionally biased region" description="Basic and acidic residues" evidence="3">
    <location>
        <begin position="658"/>
        <end position="676"/>
    </location>
</feature>
<proteinExistence type="inferred from homology"/>
<dbReference type="GO" id="GO:0005938">
    <property type="term" value="C:cell cortex"/>
    <property type="evidence" value="ECO:0007669"/>
    <property type="project" value="UniProtKB-ARBA"/>
</dbReference>
<dbReference type="Gene3D" id="3.30.1520.10">
    <property type="entry name" value="Phox-like domain"/>
    <property type="match status" value="1"/>
</dbReference>
<reference evidence="6" key="1">
    <citation type="journal article" date="2020" name="bioRxiv">
        <title>Genomic and phenotypic heterogeneity of clinical isolates of the human pathogens Aspergillus fumigatus, Aspergillus lentulus and Aspergillus fumigatiaffinis.</title>
        <authorList>
            <person name="dos Santos R.A.C."/>
            <person name="Steenwyk J.L."/>
            <person name="Rivero-Menendez O."/>
            <person name="Mead M.E."/>
            <person name="Silva L.P."/>
            <person name="Bastos R.W."/>
            <person name="Alastruey-Izquierdo A."/>
            <person name="Goldman G.H."/>
            <person name="Rokas A."/>
        </authorList>
    </citation>
    <scope>NUCLEOTIDE SEQUENCE</scope>
    <source>
        <strain evidence="6">CNM-CM6805</strain>
    </source>
</reference>
<feature type="compositionally biased region" description="Polar residues" evidence="3">
    <location>
        <begin position="549"/>
        <end position="569"/>
    </location>
</feature>
<dbReference type="InterPro" id="IPR029063">
    <property type="entry name" value="SAM-dependent_MTases_sf"/>
</dbReference>
<protein>
    <recommendedName>
        <fullName evidence="8">Rho GTPase activator (Bem3)</fullName>
    </recommendedName>
</protein>
<feature type="compositionally biased region" description="Low complexity" evidence="3">
    <location>
        <begin position="123"/>
        <end position="135"/>
    </location>
</feature>
<dbReference type="SUPFAM" id="SSF50729">
    <property type="entry name" value="PH domain-like"/>
    <property type="match status" value="1"/>
</dbReference>
<dbReference type="PROSITE" id="PS50003">
    <property type="entry name" value="PH_DOMAIN"/>
    <property type="match status" value="1"/>
</dbReference>
<feature type="compositionally biased region" description="Polar residues" evidence="3">
    <location>
        <begin position="332"/>
        <end position="348"/>
    </location>
</feature>
<dbReference type="FunFam" id="2.30.29.30:FF:000452">
    <property type="entry name" value="Rho GTPase activator (Bem3)"/>
    <property type="match status" value="1"/>
</dbReference>
<dbReference type="PANTHER" id="PTHR23176:SF129">
    <property type="entry name" value="RHO GTPASE ACTIVATING PROTEIN AT 16F, ISOFORM E-RELATED"/>
    <property type="match status" value="1"/>
</dbReference>
<dbReference type="Gene3D" id="1.10.555.10">
    <property type="entry name" value="Rho GTPase activation protein"/>
    <property type="match status" value="1"/>
</dbReference>